<dbReference type="InterPro" id="IPR001841">
    <property type="entry name" value="Znf_RING"/>
</dbReference>
<feature type="domain" description="RING-type" evidence="3">
    <location>
        <begin position="431"/>
        <end position="481"/>
    </location>
</feature>
<evidence type="ECO:0000256" key="2">
    <source>
        <dbReference type="SAM" id="MobiDB-lite"/>
    </source>
</evidence>
<evidence type="ECO:0000259" key="3">
    <source>
        <dbReference type="PROSITE" id="PS50089"/>
    </source>
</evidence>
<accession>A0A9P4XZW7</accession>
<feature type="region of interest" description="Disordered" evidence="2">
    <location>
        <begin position="280"/>
        <end position="318"/>
    </location>
</feature>
<dbReference type="GeneID" id="63837865"/>
<evidence type="ECO:0000313" key="4">
    <source>
        <dbReference type="EMBL" id="KAF3763958.1"/>
    </source>
</evidence>
<dbReference type="Proteomes" id="UP000803844">
    <property type="component" value="Unassembled WGS sequence"/>
</dbReference>
<dbReference type="EMBL" id="MU032349">
    <property type="protein sequence ID" value="KAF3763958.1"/>
    <property type="molecule type" value="Genomic_DNA"/>
</dbReference>
<keyword evidence="5" id="KW-1185">Reference proteome</keyword>
<dbReference type="RefSeq" id="XP_040774919.1">
    <property type="nucleotide sequence ID" value="XM_040920736.1"/>
</dbReference>
<reference evidence="4" key="1">
    <citation type="journal article" date="2020" name="Phytopathology">
        <title>Genome sequence of the chestnut blight fungus Cryphonectria parasitica EP155: A fundamental resource for an archetypical invasive plant pathogen.</title>
        <authorList>
            <person name="Crouch J.A."/>
            <person name="Dawe A."/>
            <person name="Aerts A."/>
            <person name="Barry K."/>
            <person name="Churchill A.C.L."/>
            <person name="Grimwood J."/>
            <person name="Hillman B."/>
            <person name="Milgroom M.G."/>
            <person name="Pangilinan J."/>
            <person name="Smith M."/>
            <person name="Salamov A."/>
            <person name="Schmutz J."/>
            <person name="Yadav J."/>
            <person name="Grigoriev I.V."/>
            <person name="Nuss D."/>
        </authorList>
    </citation>
    <scope>NUCLEOTIDE SEQUENCE</scope>
    <source>
        <strain evidence="4">EP155</strain>
    </source>
</reference>
<proteinExistence type="predicted"/>
<dbReference type="GO" id="GO:0008270">
    <property type="term" value="F:zinc ion binding"/>
    <property type="evidence" value="ECO:0007669"/>
    <property type="project" value="UniProtKB-KW"/>
</dbReference>
<dbReference type="SUPFAM" id="SSF57850">
    <property type="entry name" value="RING/U-box"/>
    <property type="match status" value="1"/>
</dbReference>
<evidence type="ECO:0000313" key="5">
    <source>
        <dbReference type="Proteomes" id="UP000803844"/>
    </source>
</evidence>
<sequence length="486" mass="54101">MSQQQQSAAPVPNPSQGSETTAANLISDLRRRLDAHIEAGDPGVQAVAALVLGLPYFTSHCPGYNFILRQPRSFIDFCRIKTRLESPIPPYEWDDPRFVTAEEWSEDAIDIHHFIYVHLVTLGLVNDPSYRVLLRQPTQGLRTPLPGELTNAHFTPTFLSTMVDLMTSVSAPSPDCNVWGFEILGRQEALRQVAREMINPEMRFLRHPRVRRHVATLWNKIRRLDLFSPPESLVDEAEAVVLADPDRLSSVMDEAGFHVFAEIVRSDDPSDREAWHRFAGTEGYDDESLPDADDRVSPDGEDEDMPDNSASDSGTMSIDDEAELDVDVRRIEAVYARLWREAIELYRNNDIDPPSPTGTIADFIFQDIRDHAMQAGLTATDAIGFEEFGNVGMDDEPFPGFQGRSPSTSAATAQVDDGNDGGSAFDFDNECVFCTSQFLADGVNAADFPDHEPMRKLLCGHLVGAVCFAAYSRNERCPFCSTPTQQ</sequence>
<keyword evidence="1" id="KW-0862">Zinc</keyword>
<keyword evidence="1" id="KW-0863">Zinc-finger</keyword>
<protein>
    <recommendedName>
        <fullName evidence="3">RING-type domain-containing protein</fullName>
    </recommendedName>
</protein>
<comment type="caution">
    <text evidence="4">The sequence shown here is derived from an EMBL/GenBank/DDBJ whole genome shotgun (WGS) entry which is preliminary data.</text>
</comment>
<feature type="region of interest" description="Disordered" evidence="2">
    <location>
        <begin position="1"/>
        <end position="20"/>
    </location>
</feature>
<organism evidence="4 5">
    <name type="scientific">Cryphonectria parasitica (strain ATCC 38755 / EP155)</name>
    <dbReference type="NCBI Taxonomy" id="660469"/>
    <lineage>
        <taxon>Eukaryota</taxon>
        <taxon>Fungi</taxon>
        <taxon>Dikarya</taxon>
        <taxon>Ascomycota</taxon>
        <taxon>Pezizomycotina</taxon>
        <taxon>Sordariomycetes</taxon>
        <taxon>Sordariomycetidae</taxon>
        <taxon>Diaporthales</taxon>
        <taxon>Cryphonectriaceae</taxon>
        <taxon>Cryphonectria-Endothia species complex</taxon>
        <taxon>Cryphonectria</taxon>
    </lineage>
</organism>
<gene>
    <name evidence="4" type="ORF">M406DRAFT_332397</name>
</gene>
<name>A0A9P4XZW7_CRYP1</name>
<dbReference type="AlphaFoldDB" id="A0A9P4XZW7"/>
<dbReference type="PROSITE" id="PS50089">
    <property type="entry name" value="ZF_RING_2"/>
    <property type="match status" value="1"/>
</dbReference>
<evidence type="ECO:0000256" key="1">
    <source>
        <dbReference type="PROSITE-ProRule" id="PRU00175"/>
    </source>
</evidence>
<dbReference type="OrthoDB" id="10678378at2759"/>
<keyword evidence="1" id="KW-0479">Metal-binding</keyword>